<keyword evidence="6" id="KW-0472">Membrane</keyword>
<dbReference type="AlphaFoldDB" id="A0A077X1N7"/>
<dbReference type="OrthoDB" id="164902at2759"/>
<keyword evidence="6" id="KW-1133">Transmembrane helix</keyword>
<evidence type="ECO:0000256" key="2">
    <source>
        <dbReference type="ARBA" id="ARBA00022801"/>
    </source>
</evidence>
<comment type="subunit">
    <text evidence="5">Interacts with the MHF histone-fold complex to form the FANCM-MHF complex.</text>
</comment>
<comment type="function">
    <text evidence="5">ATP-dependent DNA helicase involved in DNA damage repair by homologous recombination and in genome maintenance. Capable of unwinding D-loops. Plays a role in limiting crossover recombinants during mitotic DNA double-strand break (DSB) repair. Component of a FANCM-MHF complex which promotes gene conversion at blocked replication forks, probably by reversal of the stalled fork.</text>
</comment>
<name>A0A077X1N7_9FUNG</name>
<keyword evidence="2" id="KW-0378">Hydrolase</keyword>
<dbReference type="GO" id="GO:0005524">
    <property type="term" value="F:ATP binding"/>
    <property type="evidence" value="ECO:0007669"/>
    <property type="project" value="UniProtKB-UniRule"/>
</dbReference>
<comment type="similarity">
    <text evidence="5">Belongs to the DEAD box helicase family. DEAH subfamily. FANCM sub-subfamily.</text>
</comment>
<dbReference type="EMBL" id="LK023368">
    <property type="protein sequence ID" value="CDS13138.1"/>
    <property type="molecule type" value="Genomic_DNA"/>
</dbReference>
<proteinExistence type="inferred from homology"/>
<evidence type="ECO:0000256" key="5">
    <source>
        <dbReference type="RuleBase" id="RU367027"/>
    </source>
</evidence>
<evidence type="ECO:0000256" key="4">
    <source>
        <dbReference type="ARBA" id="ARBA00022840"/>
    </source>
</evidence>
<gene>
    <name evidence="8" type="ORF">LRAMOSA05321</name>
</gene>
<feature type="domain" description="Helicase/UvrB N-terminal" evidence="7">
    <location>
        <begin position="17"/>
        <end position="77"/>
    </location>
</feature>
<comment type="catalytic activity">
    <reaction evidence="5">
        <text>ATP + H2O = ADP + phosphate + H(+)</text>
        <dbReference type="Rhea" id="RHEA:13065"/>
        <dbReference type="ChEBI" id="CHEBI:15377"/>
        <dbReference type="ChEBI" id="CHEBI:15378"/>
        <dbReference type="ChEBI" id="CHEBI:30616"/>
        <dbReference type="ChEBI" id="CHEBI:43474"/>
        <dbReference type="ChEBI" id="CHEBI:456216"/>
        <dbReference type="EC" id="3.6.4.12"/>
    </reaction>
</comment>
<evidence type="ECO:0000256" key="1">
    <source>
        <dbReference type="ARBA" id="ARBA00022741"/>
    </source>
</evidence>
<evidence type="ECO:0000259" key="7">
    <source>
        <dbReference type="Pfam" id="PF04851"/>
    </source>
</evidence>
<dbReference type="SUPFAM" id="SSF52540">
    <property type="entry name" value="P-loop containing nucleoside triphosphate hydrolases"/>
    <property type="match status" value="1"/>
</dbReference>
<protein>
    <recommendedName>
        <fullName evidence="5">ATP-dependent DNA helicase</fullName>
        <ecNumber evidence="5">3.6.4.12</ecNumber>
    </recommendedName>
</protein>
<sequence length="244" mass="27759">MFDANELPTWIYPINYPLRLYQFNIVKKALFHNTLVALSTGLGKTFIAAVVMFNYWRWFPQSKVIFMASTKPLVAQQIACIVVDEAHKATGGYAYGEVITLISREQDQYRILALTATPGTNLQAVQTVVSQLHITNIQIRTEDSMDIQYGKRIQHITVRLNYMEGATGVVPEIANKFRDKFFQPVLNRLNRFQAIFTTDPERNTPFGLLQPTAQVPVTTTAATTSTDYDQLVVEFDFDYCTQDL</sequence>
<dbReference type="GO" id="GO:0043138">
    <property type="term" value="F:3'-5' DNA helicase activity"/>
    <property type="evidence" value="ECO:0007669"/>
    <property type="project" value="TreeGrafter"/>
</dbReference>
<feature type="transmembrane region" description="Helical" evidence="6">
    <location>
        <begin position="35"/>
        <end position="56"/>
    </location>
</feature>
<keyword evidence="6" id="KW-0812">Transmembrane</keyword>
<organism evidence="8">
    <name type="scientific">Lichtheimia ramosa</name>
    <dbReference type="NCBI Taxonomy" id="688394"/>
    <lineage>
        <taxon>Eukaryota</taxon>
        <taxon>Fungi</taxon>
        <taxon>Fungi incertae sedis</taxon>
        <taxon>Mucoromycota</taxon>
        <taxon>Mucoromycotina</taxon>
        <taxon>Mucoromycetes</taxon>
        <taxon>Mucorales</taxon>
        <taxon>Lichtheimiaceae</taxon>
        <taxon>Lichtheimia</taxon>
    </lineage>
</organism>
<accession>A0A077X1N7</accession>
<dbReference type="EC" id="3.6.4.12" evidence="5"/>
<keyword evidence="3" id="KW-0347">Helicase</keyword>
<dbReference type="PANTHER" id="PTHR14025">
    <property type="entry name" value="FANCONI ANEMIA GROUP M FANCM FAMILY MEMBER"/>
    <property type="match status" value="1"/>
</dbReference>
<keyword evidence="4" id="KW-0067">ATP-binding</keyword>
<dbReference type="GO" id="GO:0045003">
    <property type="term" value="P:double-strand break repair via synthesis-dependent strand annealing"/>
    <property type="evidence" value="ECO:0007669"/>
    <property type="project" value="TreeGrafter"/>
</dbReference>
<dbReference type="InterPro" id="IPR027417">
    <property type="entry name" value="P-loop_NTPase"/>
</dbReference>
<dbReference type="PANTHER" id="PTHR14025:SF20">
    <property type="entry name" value="FANCONI ANEMIA GROUP M PROTEIN"/>
    <property type="match status" value="1"/>
</dbReference>
<dbReference type="GO" id="GO:0005634">
    <property type="term" value="C:nucleus"/>
    <property type="evidence" value="ECO:0007669"/>
    <property type="project" value="UniProtKB-SubCell"/>
</dbReference>
<dbReference type="GO" id="GO:0000400">
    <property type="term" value="F:four-way junction DNA binding"/>
    <property type="evidence" value="ECO:0007669"/>
    <property type="project" value="TreeGrafter"/>
</dbReference>
<reference evidence="8" key="1">
    <citation type="journal article" date="2014" name="Genome Announc.">
        <title>De novo whole-genome sequence and genome annotation of Lichtheimia ramosa.</title>
        <authorList>
            <person name="Linde J."/>
            <person name="Schwartze V."/>
            <person name="Binder U."/>
            <person name="Lass-Florl C."/>
            <person name="Voigt K."/>
            <person name="Horn F."/>
        </authorList>
    </citation>
    <scope>NUCLEOTIDE SEQUENCE</scope>
    <source>
        <strain evidence="8">JMRC FSU:6197</strain>
    </source>
</reference>
<dbReference type="GO" id="GO:0016887">
    <property type="term" value="F:ATP hydrolysis activity"/>
    <property type="evidence" value="ECO:0007669"/>
    <property type="project" value="RHEA"/>
</dbReference>
<keyword evidence="1" id="KW-0547">Nucleotide-binding</keyword>
<evidence type="ECO:0000256" key="6">
    <source>
        <dbReference type="SAM" id="Phobius"/>
    </source>
</evidence>
<comment type="subcellular location">
    <subcellularLocation>
        <location evidence="5">Nucleus</location>
    </subcellularLocation>
</comment>
<dbReference type="GO" id="GO:0036297">
    <property type="term" value="P:interstrand cross-link repair"/>
    <property type="evidence" value="ECO:0007669"/>
    <property type="project" value="TreeGrafter"/>
</dbReference>
<dbReference type="InterPro" id="IPR006935">
    <property type="entry name" value="Helicase/UvrB_N"/>
</dbReference>
<evidence type="ECO:0000256" key="3">
    <source>
        <dbReference type="ARBA" id="ARBA00022806"/>
    </source>
</evidence>
<dbReference type="Gene3D" id="3.40.50.300">
    <property type="entry name" value="P-loop containing nucleotide triphosphate hydrolases"/>
    <property type="match status" value="2"/>
</dbReference>
<dbReference type="GO" id="GO:0009378">
    <property type="term" value="F:four-way junction helicase activity"/>
    <property type="evidence" value="ECO:0007669"/>
    <property type="project" value="TreeGrafter"/>
</dbReference>
<dbReference type="Pfam" id="PF04851">
    <property type="entry name" value="ResIII"/>
    <property type="match status" value="1"/>
</dbReference>
<evidence type="ECO:0000313" key="8">
    <source>
        <dbReference type="EMBL" id="CDS13138.1"/>
    </source>
</evidence>